<dbReference type="STRING" id="249408.BOO71_0000757"/>
<sequence length="239" mass="27195">MGVYYNVLGVIASGRRDQVKADLKDLLADDLTGDRPFRLDFSADTLQSIDIEDNESQISESVWIRFYPQVQGSLYQFFSVETPALFTKHIQTSSALIERLRAVADVARPLVMKSVITDYTPDIIQTGSIQKLMESCGGIIYFSDVFAYDLTELKSFEDHPFAYRIYHQESGWLCVRPNGAGNESCYVFDNRGHRNVKWRQINDAGLDILHSSLIQTYDRQMAPVLEKIRQRISALPPNS</sequence>
<keyword evidence="2" id="KW-1185">Reference proteome</keyword>
<reference evidence="1 2" key="1">
    <citation type="submission" date="2017-01" db="EMBL/GenBank/DDBJ databases">
        <title>Genome Analysis of Deinococcus marmoris KOPRI26562.</title>
        <authorList>
            <person name="Kim J.H."/>
            <person name="Oh H.-M."/>
        </authorList>
    </citation>
    <scope>NUCLEOTIDE SEQUENCE [LARGE SCALE GENOMIC DNA]</scope>
    <source>
        <strain evidence="1 2">KOPRI26562</strain>
    </source>
</reference>
<dbReference type="EMBL" id="MSTI01000009">
    <property type="protein sequence ID" value="OLV20052.1"/>
    <property type="molecule type" value="Genomic_DNA"/>
</dbReference>
<comment type="caution">
    <text evidence="1">The sequence shown here is derived from an EMBL/GenBank/DDBJ whole genome shotgun (WGS) entry which is preliminary data.</text>
</comment>
<proteinExistence type="predicted"/>
<protein>
    <submittedName>
        <fullName evidence="1">Uncharacterized protein</fullName>
    </submittedName>
</protein>
<evidence type="ECO:0000313" key="2">
    <source>
        <dbReference type="Proteomes" id="UP000186607"/>
    </source>
</evidence>
<evidence type="ECO:0000313" key="1">
    <source>
        <dbReference type="EMBL" id="OLV20052.1"/>
    </source>
</evidence>
<dbReference type="Proteomes" id="UP000186607">
    <property type="component" value="Unassembled WGS sequence"/>
</dbReference>
<dbReference type="RefSeq" id="WP_075830195.1">
    <property type="nucleotide sequence ID" value="NZ_MSTI01000009.1"/>
</dbReference>
<dbReference type="AlphaFoldDB" id="A0A1U7P4G0"/>
<gene>
    <name evidence="1" type="ORF">BOO71_0000757</name>
</gene>
<name>A0A1U7P4G0_9DEIO</name>
<accession>A0A1U7P4G0</accession>
<organism evidence="1 2">
    <name type="scientific">Deinococcus marmoris</name>
    <dbReference type="NCBI Taxonomy" id="249408"/>
    <lineage>
        <taxon>Bacteria</taxon>
        <taxon>Thermotogati</taxon>
        <taxon>Deinococcota</taxon>
        <taxon>Deinococci</taxon>
        <taxon>Deinococcales</taxon>
        <taxon>Deinococcaceae</taxon>
        <taxon>Deinococcus</taxon>
    </lineage>
</organism>